<dbReference type="InterPro" id="IPR013594">
    <property type="entry name" value="Dynein_heavy_tail"/>
</dbReference>
<dbReference type="InterPro" id="IPR042219">
    <property type="entry name" value="AAA_lid_11_sf"/>
</dbReference>
<feature type="domain" description="Dynein heavy chain tail" evidence="1">
    <location>
        <begin position="318"/>
        <end position="686"/>
    </location>
</feature>
<evidence type="ECO:0000313" key="3">
    <source>
        <dbReference type="EMBL" id="KAE8278963.1"/>
    </source>
</evidence>
<dbReference type="Proteomes" id="UP000424527">
    <property type="component" value="Unassembled WGS sequence"/>
</dbReference>
<sequence length="687" mass="79048">MSAVLEEAKQQVAEFQIQCDEYLSVSVKQKIEADKQPKVSESLLRLYLDEYEKLPWDALKYLIAGANYGGHVTDDLTFFNPRAYLARARARLYPLCVVTRATKRFHGDMHTCSATGLTEATHKPKTSLTMGEEEDFEEEALKEMEEEYSKTIRRLFIRCVALPGVTEELWTEENNSAVDQFIVNDSITTMVVYVDAYARLRVEYSMPLPVVEQLFFFIRVPGSIITAETFDVVIQFGTVRGDPAKRLLHDMTCVHAHAVALSAHGEKSIKDNYTNHMHCYLASLTDDVYKKVGKTVLYIPLEGLQSSPEEAIKNKKLVQRMETVMIHWTDQIKELLNDQEIMNTRDKCGPLQEIESWKSRSVKLVDISKQLQKPGVKHIQNILELSKSLYVQRFCKLAKEIQDCSLEAQSNLTYLSMLKGPCEELAQLKPSQVAPKLQHIVSLIRIIWVNSTHYNTSERIAGLFRKISNEIIRLCFQSISLDRIFEGYVLSSKQNLSDCIQCCLSWKEIYQHASQLHHKYSSKGWVLDQTSFFVVIDAFIQRFRDLLEVCDCQYQFARWEDGQQRALPCFSSCQGPEFTRSLLEIEGNFHRGLQKLGSVDKGILDVESTTWCNEFNRFRALIKDLEMMVQNLISSVFKTVYTVDEGVRLLDIFRPISTREAVKLTTDEKVEEVYNIFNKELKLVKKS</sequence>
<dbReference type="Pfam" id="PF08385">
    <property type="entry name" value="DHC_N1"/>
    <property type="match status" value="1"/>
</dbReference>
<feature type="domain" description="Dynein heavy chain AAA lid" evidence="2">
    <location>
        <begin position="38"/>
        <end position="76"/>
    </location>
</feature>
<gene>
    <name evidence="3" type="ORF">D5F01_LYC22545</name>
</gene>
<proteinExistence type="predicted"/>
<dbReference type="Pfam" id="PF18198">
    <property type="entry name" value="AAA_lid_11"/>
    <property type="match status" value="1"/>
</dbReference>
<dbReference type="GO" id="GO:0045505">
    <property type="term" value="F:dynein intermediate chain binding"/>
    <property type="evidence" value="ECO:0007669"/>
    <property type="project" value="InterPro"/>
</dbReference>
<dbReference type="EMBL" id="REGW02000023">
    <property type="protein sequence ID" value="KAE8278963.1"/>
    <property type="molecule type" value="Genomic_DNA"/>
</dbReference>
<dbReference type="AlphaFoldDB" id="A0A6G0HIP5"/>
<name>A0A6G0HIP5_LARCR</name>
<evidence type="ECO:0000313" key="4">
    <source>
        <dbReference type="Proteomes" id="UP000424527"/>
    </source>
</evidence>
<accession>A0A6G0HIP5</accession>
<protein>
    <submittedName>
        <fullName evidence="3">Dynein heavy chain 2</fullName>
    </submittedName>
</protein>
<dbReference type="GO" id="GO:0051959">
    <property type="term" value="F:dynein light intermediate chain binding"/>
    <property type="evidence" value="ECO:0007669"/>
    <property type="project" value="InterPro"/>
</dbReference>
<dbReference type="InterPro" id="IPR041658">
    <property type="entry name" value="AAA_lid_11"/>
</dbReference>
<evidence type="ECO:0000259" key="1">
    <source>
        <dbReference type="Pfam" id="PF08385"/>
    </source>
</evidence>
<dbReference type="GO" id="GO:0007018">
    <property type="term" value="P:microtubule-based movement"/>
    <property type="evidence" value="ECO:0007669"/>
    <property type="project" value="InterPro"/>
</dbReference>
<dbReference type="GO" id="GO:0005858">
    <property type="term" value="C:axonemal dynein complex"/>
    <property type="evidence" value="ECO:0007669"/>
    <property type="project" value="TreeGrafter"/>
</dbReference>
<dbReference type="Gene3D" id="1.10.8.720">
    <property type="entry name" value="Region D6 of dynein motor"/>
    <property type="match status" value="1"/>
</dbReference>
<reference evidence="3 4" key="1">
    <citation type="submission" date="2019-07" db="EMBL/GenBank/DDBJ databases">
        <title>Chromosome genome assembly for large yellow croaker.</title>
        <authorList>
            <person name="Xiao S."/>
        </authorList>
    </citation>
    <scope>NUCLEOTIDE SEQUENCE [LARGE SCALE GENOMIC DNA]</scope>
    <source>
        <strain evidence="3">JMULYC20181020</strain>
        <tissue evidence="3">Muscle</tissue>
    </source>
</reference>
<dbReference type="PANTHER" id="PTHR46532">
    <property type="entry name" value="MALE FERTILITY FACTOR KL5"/>
    <property type="match status" value="1"/>
</dbReference>
<evidence type="ECO:0000259" key="2">
    <source>
        <dbReference type="Pfam" id="PF18198"/>
    </source>
</evidence>
<comment type="caution">
    <text evidence="3">The sequence shown here is derived from an EMBL/GenBank/DDBJ whole genome shotgun (WGS) entry which is preliminary data.</text>
</comment>
<keyword evidence="4" id="KW-1185">Reference proteome</keyword>
<dbReference type="InterPro" id="IPR026983">
    <property type="entry name" value="DHC"/>
</dbReference>
<dbReference type="PANTHER" id="PTHR46532:SF11">
    <property type="entry name" value="DYNEIN AXONEMAL HEAVY CHAIN 12"/>
    <property type="match status" value="1"/>
</dbReference>
<organism evidence="3 4">
    <name type="scientific">Larimichthys crocea</name>
    <name type="common">Large yellow croaker</name>
    <name type="synonym">Pseudosciaena crocea</name>
    <dbReference type="NCBI Taxonomy" id="215358"/>
    <lineage>
        <taxon>Eukaryota</taxon>
        <taxon>Metazoa</taxon>
        <taxon>Chordata</taxon>
        <taxon>Craniata</taxon>
        <taxon>Vertebrata</taxon>
        <taxon>Euteleostomi</taxon>
        <taxon>Actinopterygii</taxon>
        <taxon>Neopterygii</taxon>
        <taxon>Teleostei</taxon>
        <taxon>Neoteleostei</taxon>
        <taxon>Acanthomorphata</taxon>
        <taxon>Eupercaria</taxon>
        <taxon>Sciaenidae</taxon>
        <taxon>Larimichthys</taxon>
    </lineage>
</organism>